<feature type="compositionally biased region" description="Polar residues" evidence="1">
    <location>
        <begin position="226"/>
        <end position="236"/>
    </location>
</feature>
<feature type="compositionally biased region" description="Basic and acidic residues" evidence="1">
    <location>
        <begin position="237"/>
        <end position="249"/>
    </location>
</feature>
<evidence type="ECO:0000256" key="1">
    <source>
        <dbReference type="SAM" id="MobiDB-lite"/>
    </source>
</evidence>
<keyword evidence="2" id="KW-1133">Transmembrane helix</keyword>
<feature type="compositionally biased region" description="Basic and acidic residues" evidence="1">
    <location>
        <begin position="302"/>
        <end position="322"/>
    </location>
</feature>
<proteinExistence type="predicted"/>
<gene>
    <name evidence="4" type="primary">LOC106594453</name>
</gene>
<feature type="transmembrane region" description="Helical" evidence="2">
    <location>
        <begin position="182"/>
        <end position="204"/>
    </location>
</feature>
<keyword evidence="3" id="KW-1185">Reference proteome</keyword>
<feature type="compositionally biased region" description="Low complexity" evidence="1">
    <location>
        <begin position="442"/>
        <end position="451"/>
    </location>
</feature>
<feature type="compositionally biased region" description="Polar residues" evidence="1">
    <location>
        <begin position="335"/>
        <end position="352"/>
    </location>
</feature>
<dbReference type="GeneID" id="106594453"/>
<evidence type="ECO:0000313" key="4">
    <source>
        <dbReference type="RefSeq" id="XP_045576020.1"/>
    </source>
</evidence>
<protein>
    <submittedName>
        <fullName evidence="4">Uncharacterized protein isoform X1</fullName>
    </submittedName>
</protein>
<keyword evidence="2" id="KW-0472">Membrane</keyword>
<sequence>MAIHFTERGGGCVISELKMFLFEVGFLVAVLQVYPTYAVENQACTSVEIDCGNLKTRDGRYMYLYDIPGVSEIAGLNMNGTAIANSGGDKPMEFDKNEVVTMNNSSITLYKCQNLTMNFIYSDATQQKAGTESNGKQPPVKERCSHYIVTEMRNEVVTTAPLNSTIIKDGDNPDSNRGDTDLIWKIIVGIVAVVVVIAALLCVFKPWRDKQCHQGHRDVEEGQGNPEPNSIPLMQNEQRDSRDIRKPDDGETVEAVVVPSDQGGEPGEENRQPMDNEETGADTPLLNGDASDQGEEGVLGMEDGKPSDNDRADTETCQKTHADSPPLNVPKVVRVNSQTDDPQLLGQPQSNGRVPYRSESHLTDGAPGQGAGETSPLLCRSPGEEGVLEGQDRKSADSGGTDPESCQKTHAEPPLVNGHPDVRVNNETKEVTPGAQSPGPPQMNGGPPMSNRAAEETTALLDQQAFDKDQVTKPPELIDKGHNDMESRRGEL</sequence>
<organism evidence="3 4">
    <name type="scientific">Salmo salar</name>
    <name type="common">Atlantic salmon</name>
    <dbReference type="NCBI Taxonomy" id="8030"/>
    <lineage>
        <taxon>Eukaryota</taxon>
        <taxon>Metazoa</taxon>
        <taxon>Chordata</taxon>
        <taxon>Craniata</taxon>
        <taxon>Vertebrata</taxon>
        <taxon>Euteleostomi</taxon>
        <taxon>Actinopterygii</taxon>
        <taxon>Neopterygii</taxon>
        <taxon>Teleostei</taxon>
        <taxon>Protacanthopterygii</taxon>
        <taxon>Salmoniformes</taxon>
        <taxon>Salmonidae</taxon>
        <taxon>Salmoninae</taxon>
        <taxon>Salmo</taxon>
    </lineage>
</organism>
<feature type="compositionally biased region" description="Basic and acidic residues" evidence="1">
    <location>
        <begin position="420"/>
        <end position="430"/>
    </location>
</feature>
<reference evidence="4" key="1">
    <citation type="submission" date="2025-08" db="UniProtKB">
        <authorList>
            <consortium name="RefSeq"/>
        </authorList>
    </citation>
    <scope>IDENTIFICATION</scope>
</reference>
<accession>A0ABM3EYC9</accession>
<feature type="region of interest" description="Disordered" evidence="1">
    <location>
        <begin position="215"/>
        <end position="492"/>
    </location>
</feature>
<keyword evidence="2" id="KW-0812">Transmembrane</keyword>
<evidence type="ECO:0000256" key="2">
    <source>
        <dbReference type="SAM" id="Phobius"/>
    </source>
</evidence>
<name>A0ABM3EYC9_SALSA</name>
<feature type="compositionally biased region" description="Basic and acidic residues" evidence="1">
    <location>
        <begin position="465"/>
        <end position="492"/>
    </location>
</feature>
<dbReference type="RefSeq" id="XP_045576020.1">
    <property type="nucleotide sequence ID" value="XM_045720064.1"/>
</dbReference>
<evidence type="ECO:0000313" key="3">
    <source>
        <dbReference type="Proteomes" id="UP001652741"/>
    </source>
</evidence>
<dbReference type="Proteomes" id="UP001652741">
    <property type="component" value="Chromosome ssa06"/>
</dbReference>